<proteinExistence type="predicted"/>
<keyword evidence="5" id="KW-0808">Transferase</keyword>
<accession>A0A443N7R1</accession>
<reference evidence="5 6" key="1">
    <citation type="journal article" date="2019" name="Nat. Plants">
        <title>Stout camphor tree genome fills gaps in understanding of flowering plant genome evolution.</title>
        <authorList>
            <person name="Chaw S.M."/>
            <person name="Liu Y.C."/>
            <person name="Wu Y.W."/>
            <person name="Wang H.Y."/>
            <person name="Lin C.I."/>
            <person name="Wu C.S."/>
            <person name="Ke H.M."/>
            <person name="Chang L.Y."/>
            <person name="Hsu C.Y."/>
            <person name="Yang H.T."/>
            <person name="Sudianto E."/>
            <person name="Hsu M.H."/>
            <person name="Wu K.P."/>
            <person name="Wang L.N."/>
            <person name="Leebens-Mack J.H."/>
            <person name="Tsai I.J."/>
        </authorList>
    </citation>
    <scope>NUCLEOTIDE SEQUENCE [LARGE SCALE GENOMIC DNA]</scope>
    <source>
        <strain evidence="6">cv. Chaw 1501</strain>
        <tissue evidence="5">Young leaves</tissue>
    </source>
</reference>
<dbReference type="GO" id="GO:0045492">
    <property type="term" value="P:xylan biosynthetic process"/>
    <property type="evidence" value="ECO:0007669"/>
    <property type="project" value="InterPro"/>
</dbReference>
<dbReference type="InterPro" id="IPR006514">
    <property type="entry name" value="IRX15/GXM/AGM"/>
</dbReference>
<dbReference type="PANTHER" id="PTHR31444">
    <property type="entry name" value="OS11G0490100 PROTEIN"/>
    <property type="match status" value="1"/>
</dbReference>
<evidence type="ECO:0000256" key="4">
    <source>
        <dbReference type="ARBA" id="ARBA00023136"/>
    </source>
</evidence>
<dbReference type="GO" id="GO:0000139">
    <property type="term" value="C:Golgi membrane"/>
    <property type="evidence" value="ECO:0007669"/>
    <property type="project" value="UniProtKB-SubCell"/>
</dbReference>
<evidence type="ECO:0000256" key="3">
    <source>
        <dbReference type="ARBA" id="ARBA00022989"/>
    </source>
</evidence>
<name>A0A443N7R1_9MAGN</name>
<dbReference type="AlphaFoldDB" id="A0A443N7R1"/>
<evidence type="ECO:0000256" key="1">
    <source>
        <dbReference type="ARBA" id="ARBA00004194"/>
    </source>
</evidence>
<keyword evidence="6" id="KW-1185">Reference proteome</keyword>
<keyword evidence="2" id="KW-0812">Transmembrane</keyword>
<dbReference type="EMBL" id="QPKB01000001">
    <property type="protein sequence ID" value="RWR74516.1"/>
    <property type="molecule type" value="Genomic_DNA"/>
</dbReference>
<dbReference type="OrthoDB" id="1896682at2759"/>
<keyword evidence="3" id="KW-1133">Transmembrane helix</keyword>
<organism evidence="5 6">
    <name type="scientific">Cinnamomum micranthum f. kanehirae</name>
    <dbReference type="NCBI Taxonomy" id="337451"/>
    <lineage>
        <taxon>Eukaryota</taxon>
        <taxon>Viridiplantae</taxon>
        <taxon>Streptophyta</taxon>
        <taxon>Embryophyta</taxon>
        <taxon>Tracheophyta</taxon>
        <taxon>Spermatophyta</taxon>
        <taxon>Magnoliopsida</taxon>
        <taxon>Magnoliidae</taxon>
        <taxon>Laurales</taxon>
        <taxon>Lauraceae</taxon>
        <taxon>Cinnamomum</taxon>
    </lineage>
</organism>
<dbReference type="GO" id="GO:0008168">
    <property type="term" value="F:methyltransferase activity"/>
    <property type="evidence" value="ECO:0007669"/>
    <property type="project" value="UniProtKB-KW"/>
</dbReference>
<protein>
    <submittedName>
        <fullName evidence="5">Glucuronoxylan 4-O-methyltransferase 1</fullName>
    </submittedName>
</protein>
<keyword evidence="4" id="KW-0472">Membrane</keyword>
<gene>
    <name evidence="5" type="ORF">CKAN_00284700</name>
</gene>
<dbReference type="Pfam" id="PF21729">
    <property type="entry name" value="IRX15_IRX15L_GXM"/>
    <property type="match status" value="1"/>
</dbReference>
<dbReference type="NCBIfam" id="TIGR01627">
    <property type="entry name" value="A_thal_3515"/>
    <property type="match status" value="1"/>
</dbReference>
<comment type="subcellular location">
    <subcellularLocation>
        <location evidence="1">Golgi apparatus membrane</location>
        <topology evidence="1">Single-pass membrane protein</topology>
    </subcellularLocation>
</comment>
<keyword evidence="5" id="KW-0489">Methyltransferase</keyword>
<evidence type="ECO:0000256" key="2">
    <source>
        <dbReference type="ARBA" id="ARBA00022692"/>
    </source>
</evidence>
<evidence type="ECO:0000313" key="5">
    <source>
        <dbReference type="EMBL" id="RWR74516.1"/>
    </source>
</evidence>
<dbReference type="GO" id="GO:0032259">
    <property type="term" value="P:methylation"/>
    <property type="evidence" value="ECO:0007669"/>
    <property type="project" value="UniProtKB-KW"/>
</dbReference>
<comment type="caution">
    <text evidence="5">The sequence shown here is derived from an EMBL/GenBank/DDBJ whole genome shotgun (WGS) entry which is preliminary data.</text>
</comment>
<dbReference type="Proteomes" id="UP000283530">
    <property type="component" value="Unassembled WGS sequence"/>
</dbReference>
<sequence>MKRRMQLKKLSLTIFFILSAASIVRLLRFVSNTSSSPPPLTRKLSVTNLCRSPSNTCGETPSSRVSDTPIQHPNSSAVATLTNKEFRLLSDLISVKAPCNMLVFGLGPQSLQISLLNTGGTTIFLEDDVEKIKASAPKFKATHIYKVEHRMAAGEAYELLRQARKDPSCTPHARPLQASRCPLALTSLPKVVYDRKWDVVMIDGPIGDGPEAPGRMAVIYSAGIMARDSNMTDVVVHDIDRTVEKWYSWEYLCEENLISSKGKLWHFRIVGDLKSTSFCPNTTFHTSFLPNTTFHIDSSNSSVMIEQHFVLESTVNSHCYHASSDIEYRLIFSTIKENVEAKNMVINKMWYQKNNRGSSAVNGIDAGMLIKIRRNSTSFKPELRQHR</sequence>
<evidence type="ECO:0000313" key="6">
    <source>
        <dbReference type="Proteomes" id="UP000283530"/>
    </source>
</evidence>